<evidence type="ECO:0000313" key="2">
    <source>
        <dbReference type="EMBL" id="MET3749697.1"/>
    </source>
</evidence>
<sequence length="450" mass="52188">MLCLKKMPSIVDKSSVKMVCVDDFALRKRFSYGTVMINLENHRIVDMIPSRDTNDVCNWLKTFHNIEVISRDGAITYASAATNSHPDVIQISDRFHLIKGLSEVICKYIFREFPARVEIPLTESVTDEMKALYNTANRSLRIKFAHEKRREGLTISDIALLLHSSPKTIQKYLAIPEDQIPESKEIARERQHQLAIKQKEQEIKEAREMALAGYPIEQIASQMHRAHKTIQNYLNPDFSVTNGHYNVRIPRKLAPYENEVIKLRSQGLTYPQIHDIIYKKGYTGSVASLRMFMQKERTRMHEQNETEKPHSEYVQRKSLCQLVYKKLEDIGTITVKQYQEVLKKYPLLSELYTLTKDFCNVIFSKNPTKLDEWINAAQKYDIPELQTFMNGIKKDITAVKNGIIYSYNNGLAEGSVNKIKVIKRVMYGRNSFELLKAKVLFGELFHVKFN</sequence>
<protein>
    <submittedName>
        <fullName evidence="2">DNA-binding NarL/FixJ family response regulator</fullName>
    </submittedName>
</protein>
<dbReference type="EMBL" id="JBEPMJ010000005">
    <property type="protein sequence ID" value="MET3749697.1"/>
    <property type="molecule type" value="Genomic_DNA"/>
</dbReference>
<proteinExistence type="predicted"/>
<keyword evidence="2" id="KW-0238">DNA-binding</keyword>
<name>A0ABV2M2R5_9FIRM</name>
<dbReference type="Pfam" id="PF01610">
    <property type="entry name" value="DDE_Tnp_ISL3"/>
    <property type="match status" value="2"/>
</dbReference>
<dbReference type="GO" id="GO:0003677">
    <property type="term" value="F:DNA binding"/>
    <property type="evidence" value="ECO:0007669"/>
    <property type="project" value="UniProtKB-KW"/>
</dbReference>
<accession>A0ABV2M2R5</accession>
<evidence type="ECO:0000259" key="1">
    <source>
        <dbReference type="Pfam" id="PF01610"/>
    </source>
</evidence>
<dbReference type="InterPro" id="IPR047951">
    <property type="entry name" value="Transpos_ISL3"/>
</dbReference>
<dbReference type="Proteomes" id="UP001549106">
    <property type="component" value="Unassembled WGS sequence"/>
</dbReference>
<organism evidence="2 3">
    <name type="scientific">Blautia caecimuris</name>
    <dbReference type="NCBI Taxonomy" id="1796615"/>
    <lineage>
        <taxon>Bacteria</taxon>
        <taxon>Bacillati</taxon>
        <taxon>Bacillota</taxon>
        <taxon>Clostridia</taxon>
        <taxon>Lachnospirales</taxon>
        <taxon>Lachnospiraceae</taxon>
        <taxon>Blautia</taxon>
    </lineage>
</organism>
<dbReference type="RefSeq" id="WP_257464241.1">
    <property type="nucleotide sequence ID" value="NZ_JANJZT010000005.1"/>
</dbReference>
<feature type="domain" description="Transposase IS204/IS1001/IS1096/IS1165 DDE" evidence="1">
    <location>
        <begin position="296"/>
        <end position="438"/>
    </location>
</feature>
<dbReference type="NCBIfam" id="NF033550">
    <property type="entry name" value="transpos_ISL3"/>
    <property type="match status" value="1"/>
</dbReference>
<keyword evidence="3" id="KW-1185">Reference proteome</keyword>
<dbReference type="PANTHER" id="PTHR33498">
    <property type="entry name" value="TRANSPOSASE FOR INSERTION SEQUENCE ELEMENT IS1557"/>
    <property type="match status" value="1"/>
</dbReference>
<gene>
    <name evidence="2" type="ORF">ABID24_000931</name>
</gene>
<dbReference type="InterPro" id="IPR002560">
    <property type="entry name" value="Transposase_DDE"/>
</dbReference>
<feature type="domain" description="Transposase IS204/IS1001/IS1096/IS1165 DDE" evidence="1">
    <location>
        <begin position="19"/>
        <end position="243"/>
    </location>
</feature>
<evidence type="ECO:0000313" key="3">
    <source>
        <dbReference type="Proteomes" id="UP001549106"/>
    </source>
</evidence>
<comment type="caution">
    <text evidence="2">The sequence shown here is derived from an EMBL/GenBank/DDBJ whole genome shotgun (WGS) entry which is preliminary data.</text>
</comment>
<dbReference type="PANTHER" id="PTHR33498:SF1">
    <property type="entry name" value="TRANSPOSASE FOR INSERTION SEQUENCE ELEMENT IS1557"/>
    <property type="match status" value="1"/>
</dbReference>
<reference evidence="2 3" key="1">
    <citation type="submission" date="2024-06" db="EMBL/GenBank/DDBJ databases">
        <title>Genomic Encyclopedia of Type Strains, Phase IV (KMG-IV): sequencing the most valuable type-strain genomes for metagenomic binning, comparative biology and taxonomic classification.</title>
        <authorList>
            <person name="Goeker M."/>
        </authorList>
    </citation>
    <scope>NUCLEOTIDE SEQUENCE [LARGE SCALE GENOMIC DNA]</scope>
    <source>
        <strain evidence="2 3">DSM 29492</strain>
    </source>
</reference>